<dbReference type="GO" id="GO:0015179">
    <property type="term" value="F:L-amino acid transmembrane transporter activity"/>
    <property type="evidence" value="ECO:0007669"/>
    <property type="project" value="TreeGrafter"/>
</dbReference>
<name>N6UMC1_DENPD</name>
<feature type="non-terminal residue" evidence="5">
    <location>
        <position position="1"/>
    </location>
</feature>
<comment type="subcellular location">
    <subcellularLocation>
        <location evidence="1">Membrane</location>
        <topology evidence="1">Multi-pass membrane protein</topology>
    </subcellularLocation>
</comment>
<evidence type="ECO:0000256" key="4">
    <source>
        <dbReference type="ARBA" id="ARBA00023136"/>
    </source>
</evidence>
<dbReference type="AlphaFoldDB" id="N6UMC1"/>
<dbReference type="GO" id="GO:0005774">
    <property type="term" value="C:vacuolar membrane"/>
    <property type="evidence" value="ECO:0007669"/>
    <property type="project" value="TreeGrafter"/>
</dbReference>
<keyword evidence="3" id="KW-1133">Transmembrane helix</keyword>
<dbReference type="OrthoDB" id="1684102at2759"/>
<dbReference type="InterPro" id="IPR013057">
    <property type="entry name" value="AA_transpt_TM"/>
</dbReference>
<accession>N6UMC1</accession>
<protein>
    <submittedName>
        <fullName evidence="5">Uncharacterized protein</fullName>
    </submittedName>
</protein>
<evidence type="ECO:0000313" key="5">
    <source>
        <dbReference type="EMBL" id="ENN81841.1"/>
    </source>
</evidence>
<dbReference type="PANTHER" id="PTHR22950">
    <property type="entry name" value="AMINO ACID TRANSPORTER"/>
    <property type="match status" value="1"/>
</dbReference>
<evidence type="ECO:0000256" key="2">
    <source>
        <dbReference type="ARBA" id="ARBA00022692"/>
    </source>
</evidence>
<evidence type="ECO:0000256" key="3">
    <source>
        <dbReference type="ARBA" id="ARBA00022989"/>
    </source>
</evidence>
<dbReference type="HOGENOM" id="CLU_009646_0_1_1"/>
<proteinExistence type="predicted"/>
<gene>
    <name evidence="5" type="ORF">YQE_01779</name>
</gene>
<dbReference type="Pfam" id="PF01490">
    <property type="entry name" value="Aa_trans"/>
    <property type="match status" value="1"/>
</dbReference>
<dbReference type="PANTHER" id="PTHR22950:SF349">
    <property type="entry name" value="AMINO ACID TRANSPORTER TRANSMEMBRANE DOMAIN-CONTAINING PROTEIN"/>
    <property type="match status" value="1"/>
</dbReference>
<reference evidence="5" key="1">
    <citation type="journal article" date="2013" name="Genome Biol.">
        <title>Draft genome of the mountain pine beetle, Dendroctonus ponderosae Hopkins, a major forest pest.</title>
        <authorList>
            <person name="Keeling C.I."/>
            <person name="Yuen M.M."/>
            <person name="Liao N.Y."/>
            <person name="Docking T.R."/>
            <person name="Chan S.K."/>
            <person name="Taylor G.A."/>
            <person name="Palmquist D.L."/>
            <person name="Jackman S.D."/>
            <person name="Nguyen A."/>
            <person name="Li M."/>
            <person name="Henderson H."/>
            <person name="Janes J.K."/>
            <person name="Zhao Y."/>
            <person name="Pandoh P."/>
            <person name="Moore R."/>
            <person name="Sperling F.A."/>
            <person name="Huber D.P."/>
            <person name="Birol I."/>
            <person name="Jones S.J."/>
            <person name="Bohlmann J."/>
        </authorList>
    </citation>
    <scope>NUCLEOTIDE SEQUENCE</scope>
</reference>
<keyword evidence="4" id="KW-0472">Membrane</keyword>
<keyword evidence="2" id="KW-0812">Transmembrane</keyword>
<sequence>MRNSTCSSRKPHSFQLQIRMALQNNETKVNMDNVRHQQPWFGSKTSCTSDKSVDDTFMTFQSKDPIINIPLDKVPNKDKVPGSAGGHGIPVEHPTSYVETLMHLLKGNVGSGIFAMGDGIRNAGIIVGPIVVLILGVICTHCQHLLLKTARGLNESQKLEVSPDFAETVELCFANGPPRLRGMAKTMKRMVNLFLCVTQLGFCCVYFVFISENIKQVLDYYGYVLDVHFHMAIILLPILLTALIRNLKYLAPFSTLANVLMCIGIIIVIYYASQDVPSVTERRYIADWQQLPLFFGTAIYAFEGIGLVLPLQNEMKKPGQFTKPLGVLNSGMVIVTIMYLVVGCLSYMKYGDDIRGSVTLNLPQHEVLAQSVKIIIPCGILLTYALQFYIAVDIIWPNILALLGPNTLIQPFYNLFFAFSVVLAEAIPFLGLFISLVGAVSSAALALIFPPILDTVSSIAIGQLTSFSALKNGFIILIGVVGMITGSYESISAIVKAFGKLLHSKMYLNAHLCHQPMQNCTALQEIGMVPLKEN</sequence>
<dbReference type="OMA" id="MDVHLVM"/>
<organism evidence="5">
    <name type="scientific">Dendroctonus ponderosae</name>
    <name type="common">Mountain pine beetle</name>
    <dbReference type="NCBI Taxonomy" id="77166"/>
    <lineage>
        <taxon>Eukaryota</taxon>
        <taxon>Metazoa</taxon>
        <taxon>Ecdysozoa</taxon>
        <taxon>Arthropoda</taxon>
        <taxon>Hexapoda</taxon>
        <taxon>Insecta</taxon>
        <taxon>Pterygota</taxon>
        <taxon>Neoptera</taxon>
        <taxon>Endopterygota</taxon>
        <taxon>Coleoptera</taxon>
        <taxon>Polyphaga</taxon>
        <taxon>Cucujiformia</taxon>
        <taxon>Curculionidae</taxon>
        <taxon>Scolytinae</taxon>
        <taxon>Dendroctonus</taxon>
    </lineage>
</organism>
<evidence type="ECO:0000256" key="1">
    <source>
        <dbReference type="ARBA" id="ARBA00004141"/>
    </source>
</evidence>
<dbReference type="EMBL" id="KB740047">
    <property type="protein sequence ID" value="ENN81841.1"/>
    <property type="molecule type" value="Genomic_DNA"/>
</dbReference>